<dbReference type="PROSITE" id="PS50067">
    <property type="entry name" value="KINESIN_MOTOR_2"/>
    <property type="match status" value="1"/>
</dbReference>
<dbReference type="InterPro" id="IPR027417">
    <property type="entry name" value="P-loop_NTPase"/>
</dbReference>
<proteinExistence type="inferred from homology"/>
<evidence type="ECO:0000313" key="3">
    <source>
        <dbReference type="EMBL" id="CAK0826104.1"/>
    </source>
</evidence>
<name>A0ABN9S2W1_9DINO</name>
<dbReference type="Proteomes" id="UP001189429">
    <property type="component" value="Unassembled WGS sequence"/>
</dbReference>
<comment type="similarity">
    <text evidence="1">Belongs to the TRAFAC class myosin-kinesin ATPase superfamily. Kinesin family.</text>
</comment>
<dbReference type="PANTHER" id="PTHR47969:SF29">
    <property type="entry name" value="KINESIN-LIKE PROTEIN"/>
    <property type="match status" value="1"/>
</dbReference>
<evidence type="ECO:0000259" key="2">
    <source>
        <dbReference type="PROSITE" id="PS50067"/>
    </source>
</evidence>
<evidence type="ECO:0000313" key="4">
    <source>
        <dbReference type="Proteomes" id="UP001189429"/>
    </source>
</evidence>
<dbReference type="SMART" id="SM00129">
    <property type="entry name" value="KISc"/>
    <property type="match status" value="1"/>
</dbReference>
<dbReference type="Pfam" id="PF00225">
    <property type="entry name" value="Kinesin"/>
    <property type="match status" value="1"/>
</dbReference>
<dbReference type="InterPro" id="IPR027640">
    <property type="entry name" value="Kinesin-like_fam"/>
</dbReference>
<comment type="caution">
    <text evidence="3">The sequence shown here is derived from an EMBL/GenBank/DDBJ whole genome shotgun (WGS) entry which is preliminary data.</text>
</comment>
<feature type="non-terminal residue" evidence="3">
    <location>
        <position position="101"/>
    </location>
</feature>
<dbReference type="EMBL" id="CAUYUJ010009201">
    <property type="protein sequence ID" value="CAK0826104.1"/>
    <property type="molecule type" value="Genomic_DNA"/>
</dbReference>
<dbReference type="SUPFAM" id="SSF52540">
    <property type="entry name" value="P-loop containing nucleoside triphosphate hydrolases"/>
    <property type="match status" value="1"/>
</dbReference>
<organism evidence="3 4">
    <name type="scientific">Prorocentrum cordatum</name>
    <dbReference type="NCBI Taxonomy" id="2364126"/>
    <lineage>
        <taxon>Eukaryota</taxon>
        <taxon>Sar</taxon>
        <taxon>Alveolata</taxon>
        <taxon>Dinophyceae</taxon>
        <taxon>Prorocentrales</taxon>
        <taxon>Prorocentraceae</taxon>
        <taxon>Prorocentrum</taxon>
    </lineage>
</organism>
<sequence>EADGARLKEGANINKSLSALGNVISALSANAQGSKKAFVPYRNSKLTRVLQDSLGGNSLCTMVATIGPGAGNVEETLSTLNYAKRAKIIRVTATKNEQEIQ</sequence>
<accession>A0ABN9S2W1</accession>
<dbReference type="InterPro" id="IPR036961">
    <property type="entry name" value="Kinesin_motor_dom_sf"/>
</dbReference>
<dbReference type="PANTHER" id="PTHR47969">
    <property type="entry name" value="CHROMOSOME-ASSOCIATED KINESIN KIF4A-RELATED"/>
    <property type="match status" value="1"/>
</dbReference>
<gene>
    <name evidence="3" type="ORF">PCOR1329_LOCUS26053</name>
</gene>
<evidence type="ECO:0000256" key="1">
    <source>
        <dbReference type="PROSITE-ProRule" id="PRU00283"/>
    </source>
</evidence>
<dbReference type="InterPro" id="IPR001752">
    <property type="entry name" value="Kinesin_motor_dom"/>
</dbReference>
<feature type="non-terminal residue" evidence="3">
    <location>
        <position position="1"/>
    </location>
</feature>
<dbReference type="Gene3D" id="3.40.850.10">
    <property type="entry name" value="Kinesin motor domain"/>
    <property type="match status" value="1"/>
</dbReference>
<feature type="domain" description="Kinesin motor" evidence="2">
    <location>
        <begin position="1"/>
        <end position="89"/>
    </location>
</feature>
<keyword evidence="4" id="KW-1185">Reference proteome</keyword>
<comment type="caution">
    <text evidence="1">Lacks conserved residue(s) required for the propagation of feature annotation.</text>
</comment>
<reference evidence="3" key="1">
    <citation type="submission" date="2023-10" db="EMBL/GenBank/DDBJ databases">
        <authorList>
            <person name="Chen Y."/>
            <person name="Shah S."/>
            <person name="Dougan E. K."/>
            <person name="Thang M."/>
            <person name="Chan C."/>
        </authorList>
    </citation>
    <scope>NUCLEOTIDE SEQUENCE [LARGE SCALE GENOMIC DNA]</scope>
</reference>
<protein>
    <recommendedName>
        <fullName evidence="2">Kinesin motor domain-containing protein</fullName>
    </recommendedName>
</protein>